<evidence type="ECO:0000313" key="1">
    <source>
        <dbReference type="EMBL" id="VEH66706.1"/>
    </source>
</evidence>
<dbReference type="EMBL" id="LR134405">
    <property type="protein sequence ID" value="VEH66706.1"/>
    <property type="molecule type" value="Genomic_DNA"/>
</dbReference>
<accession>A0A3S4W1S8</accession>
<dbReference type="Proteomes" id="UP000278733">
    <property type="component" value="Chromosome"/>
</dbReference>
<proteinExistence type="predicted"/>
<dbReference type="AlphaFoldDB" id="A0A3S4W1S8"/>
<name>A0A3S4W1S8_9PAST</name>
<sequence length="136" mass="15606">MMNLREKLLANKPKVNKIKINGDDYYIREFTVGEANQVIYGAQQELIKIARTQGIEINFDDETELTKQLAQVYDPYRLPRALAQRLCDENGNNLFNPQNEDDLKALSELDKSVYEELNNAIAELEPKNSPTEESSK</sequence>
<evidence type="ECO:0000313" key="2">
    <source>
        <dbReference type="Proteomes" id="UP000278733"/>
    </source>
</evidence>
<reference evidence="1 2" key="1">
    <citation type="submission" date="2018-12" db="EMBL/GenBank/DDBJ databases">
        <authorList>
            <consortium name="Pathogen Informatics"/>
        </authorList>
    </citation>
    <scope>NUCLEOTIDE SEQUENCE [LARGE SCALE GENOMIC DNA]</scope>
    <source>
        <strain evidence="1 2">NCTC8284</strain>
    </source>
</reference>
<gene>
    <name evidence="1" type="ORF">NCTC8284_01881</name>
</gene>
<organism evidence="1 2">
    <name type="scientific">Rodentibacter pneumotropicus</name>
    <dbReference type="NCBI Taxonomy" id="758"/>
    <lineage>
        <taxon>Bacteria</taxon>
        <taxon>Pseudomonadati</taxon>
        <taxon>Pseudomonadota</taxon>
        <taxon>Gammaproteobacteria</taxon>
        <taxon>Pasteurellales</taxon>
        <taxon>Pasteurellaceae</taxon>
        <taxon>Rodentibacter</taxon>
    </lineage>
</organism>
<protein>
    <submittedName>
        <fullName evidence="1">Uncharacterized protein</fullName>
    </submittedName>
</protein>
<dbReference type="KEGG" id="rpne:NCTC8284_01881"/>